<dbReference type="Gene3D" id="1.10.510.10">
    <property type="entry name" value="Transferase(Phosphotransferase) domain 1"/>
    <property type="match status" value="1"/>
</dbReference>
<dbReference type="GO" id="GO:0004674">
    <property type="term" value="F:protein serine/threonine kinase activity"/>
    <property type="evidence" value="ECO:0007669"/>
    <property type="project" value="UniProtKB-KW"/>
</dbReference>
<feature type="region of interest" description="Disordered" evidence="9">
    <location>
        <begin position="1024"/>
        <end position="1047"/>
    </location>
</feature>
<dbReference type="PROSITE" id="PS00108">
    <property type="entry name" value="PROTEIN_KINASE_ST"/>
    <property type="match status" value="1"/>
</dbReference>
<evidence type="ECO:0000256" key="3">
    <source>
        <dbReference type="ARBA" id="ARBA00022679"/>
    </source>
</evidence>
<keyword evidence="2" id="KW-0723">Serine/threonine-protein kinase</keyword>
<proteinExistence type="predicted"/>
<feature type="compositionally biased region" description="Low complexity" evidence="9">
    <location>
        <begin position="41"/>
        <end position="53"/>
    </location>
</feature>
<feature type="compositionally biased region" description="Polar residues" evidence="9">
    <location>
        <begin position="197"/>
        <end position="208"/>
    </location>
</feature>
<protein>
    <recommendedName>
        <fullName evidence="1">non-specific serine/threonine protein kinase</fullName>
        <ecNumber evidence="1">2.7.11.1</ecNumber>
    </recommendedName>
</protein>
<organism evidence="12 13">
    <name type="scientific">Pyricularia grisea</name>
    <name type="common">Crabgrass-specific blast fungus</name>
    <name type="synonym">Magnaporthe grisea</name>
    <dbReference type="NCBI Taxonomy" id="148305"/>
    <lineage>
        <taxon>Eukaryota</taxon>
        <taxon>Fungi</taxon>
        <taxon>Dikarya</taxon>
        <taxon>Ascomycota</taxon>
        <taxon>Pezizomycotina</taxon>
        <taxon>Sordariomycetes</taxon>
        <taxon>Sordariomycetidae</taxon>
        <taxon>Magnaporthales</taxon>
        <taxon>Pyriculariaceae</taxon>
        <taxon>Pyricularia</taxon>
    </lineage>
</organism>
<dbReference type="Pfam" id="PF00069">
    <property type="entry name" value="Pkinase"/>
    <property type="match status" value="2"/>
</dbReference>
<dbReference type="PANTHER" id="PTHR24356:SF400">
    <property type="entry name" value="SERINE_THREONINE-PROTEIN KINASE CBK1"/>
    <property type="match status" value="1"/>
</dbReference>
<reference evidence="13" key="3">
    <citation type="submission" date="2025-08" db="UniProtKB">
        <authorList>
            <consortium name="RefSeq"/>
        </authorList>
    </citation>
    <scope>IDENTIFICATION</scope>
    <source>
        <strain evidence="13">NI907</strain>
    </source>
</reference>
<evidence type="ECO:0000313" key="13">
    <source>
        <dbReference type="RefSeq" id="XP_030983474.1"/>
    </source>
</evidence>
<feature type="region of interest" description="Disordered" evidence="9">
    <location>
        <begin position="1"/>
        <end position="106"/>
    </location>
</feature>
<accession>A0A6P8B8Z9</accession>
<feature type="compositionally biased region" description="Basic and acidic residues" evidence="9">
    <location>
        <begin position="209"/>
        <end position="236"/>
    </location>
</feature>
<reference evidence="13" key="1">
    <citation type="journal article" date="2019" name="Mol. Biol. Evol.">
        <title>Blast fungal genomes show frequent chromosomal changes, gene gains and losses, and effector gene turnover.</title>
        <authorList>
            <person name="Gomez Luciano L.B."/>
            <person name="Jason Tsai I."/>
            <person name="Chuma I."/>
            <person name="Tosa Y."/>
            <person name="Chen Y.H."/>
            <person name="Li J.Y."/>
            <person name="Li M.Y."/>
            <person name="Jade Lu M.Y."/>
            <person name="Nakayashiki H."/>
            <person name="Li W.H."/>
        </authorList>
    </citation>
    <scope>NUCLEOTIDE SEQUENCE</scope>
    <source>
        <strain evidence="13">NI907</strain>
    </source>
</reference>
<evidence type="ECO:0000256" key="6">
    <source>
        <dbReference type="ARBA" id="ARBA00022840"/>
    </source>
</evidence>
<dbReference type="RefSeq" id="XP_030983474.1">
    <property type="nucleotide sequence ID" value="XM_031123107.1"/>
</dbReference>
<evidence type="ECO:0000313" key="12">
    <source>
        <dbReference type="Proteomes" id="UP000515153"/>
    </source>
</evidence>
<evidence type="ECO:0000256" key="1">
    <source>
        <dbReference type="ARBA" id="ARBA00012513"/>
    </source>
</evidence>
<dbReference type="PANTHER" id="PTHR24356">
    <property type="entry name" value="SERINE/THREONINE-PROTEIN KINASE"/>
    <property type="match status" value="1"/>
</dbReference>
<dbReference type="GO" id="GO:0005524">
    <property type="term" value="F:ATP binding"/>
    <property type="evidence" value="ECO:0007669"/>
    <property type="project" value="UniProtKB-KW"/>
</dbReference>
<evidence type="ECO:0000256" key="5">
    <source>
        <dbReference type="ARBA" id="ARBA00022777"/>
    </source>
</evidence>
<dbReference type="Gene3D" id="3.30.200.20">
    <property type="entry name" value="Phosphorylase Kinase, domain 1"/>
    <property type="match status" value="1"/>
</dbReference>
<sequence>MMLRGRAAGKVLGGSDTMLLEQDDKTRESQPDQVQGEYYYSASQAGNSSSGSSLQTKLPRRESKVSLALRALTNRSSSISVLERPASPHGTTTSQRPSPPRGSPMSIVKKVSSSIFKPAIEHTVMHRSKHKARLSLEAIGTASTVAVASSEPAGVFLPVSSSALNAASNSNISATDSKPAVRSSQLFSAPNTISTGMTSLDSKFSGSTKSKDKEAAAQSKEKDVADIPDRPDDPICRKSIAPARRRVPMTRCSPEGPLAPIQETKSLEDTAATAPTIATVEKAAAAKIYLETFYDKLLSHPTPRDIRLQVLKGDLNRDAQVMSPEDYAVRRQSYFDGFCRAESDYLREMRVMKARSIRALNSPKGSSFTGTPDICENDYDVLKILGKGSFGVVRLVRDRREAQQPLQQPYCRTPGPAVYAMKVIRKSTMLRTSQEGHLRAERDFLVASEGSTWIVPLIASFQDAANLYLVMEYMPGGDFLGLLIRETTLTEQVARFYAAEMVLCVEAAHALRCIHRDVKPDNFLISASGHLRISDFGLAFDGHWSHDTAYYNNHRYSMLRRLGISVEGDEQDQREGQSVRMTMKWASSIMNGMEKHERKDPAPGEEASFDGHCNKTVGTNSGSREPLLAWRNRCGNRTWATSVVGTSQYMAPEVVRGEKYDGRCDWWSVGVILYECIYGHTPFLSDEGRHQTKQNIVNHHSTFAFPLQPEVSPRCQQLMMSLITDKQHRLCSRRYIFKDIAAAAGTSGAGGSEFTGAGVGSIGSRDLAGRFVFPYDAEDIKAHRWFRNIPWEHLHKLPPPFVPQIRSADDTKYFDDDEDPISDWSDTEPSTPGDGEAETTVIGTAAMTTSTADTINGATSIIHAAVDSPVDSPRTSRNYNGGVVTALTRQQVREAEIAAWLRGFRRCIQKAARHWVQVPYDALRLRNIDLRIESLPDLTVEQREILRRFVRIFGRKEKKRPRDRLLRDRQTKGIVLELRKRNAFLGYTWRRMRPEALQEMISAAEAEAEARKAARALGQNLFERYDSGYDGDDGDDRRSLLGHGDIP</sequence>
<keyword evidence="12" id="KW-1185">Reference proteome</keyword>
<dbReference type="Proteomes" id="UP000515153">
    <property type="component" value="Unplaced"/>
</dbReference>
<dbReference type="InterPro" id="IPR011009">
    <property type="entry name" value="Kinase-like_dom_sf"/>
</dbReference>
<evidence type="ECO:0000256" key="7">
    <source>
        <dbReference type="ARBA" id="ARBA00047899"/>
    </source>
</evidence>
<dbReference type="EC" id="2.7.11.1" evidence="1"/>
<dbReference type="PROSITE" id="PS50011">
    <property type="entry name" value="PROTEIN_KINASE_DOM"/>
    <property type="match status" value="1"/>
</dbReference>
<feature type="region of interest" description="Disordered" evidence="9">
    <location>
        <begin position="197"/>
        <end position="237"/>
    </location>
</feature>
<keyword evidence="3" id="KW-0808">Transferase</keyword>
<reference evidence="13" key="2">
    <citation type="submission" date="2019-10" db="EMBL/GenBank/DDBJ databases">
        <authorList>
            <consortium name="NCBI Genome Project"/>
        </authorList>
    </citation>
    <scope>NUCLEOTIDE SEQUENCE</scope>
    <source>
        <strain evidence="13">NI907</strain>
    </source>
</reference>
<dbReference type="SMART" id="SM00220">
    <property type="entry name" value="S_TKc"/>
    <property type="match status" value="1"/>
</dbReference>
<feature type="domain" description="Protein kinase" evidence="10">
    <location>
        <begin position="379"/>
        <end position="741"/>
    </location>
</feature>
<evidence type="ECO:0000259" key="10">
    <source>
        <dbReference type="PROSITE" id="PS50011"/>
    </source>
</evidence>
<comment type="catalytic activity">
    <reaction evidence="7">
        <text>L-threonyl-[protein] + ATP = O-phospho-L-threonyl-[protein] + ADP + H(+)</text>
        <dbReference type="Rhea" id="RHEA:46608"/>
        <dbReference type="Rhea" id="RHEA-COMP:11060"/>
        <dbReference type="Rhea" id="RHEA-COMP:11605"/>
        <dbReference type="ChEBI" id="CHEBI:15378"/>
        <dbReference type="ChEBI" id="CHEBI:30013"/>
        <dbReference type="ChEBI" id="CHEBI:30616"/>
        <dbReference type="ChEBI" id="CHEBI:61977"/>
        <dbReference type="ChEBI" id="CHEBI:456216"/>
        <dbReference type="EC" id="2.7.11.1"/>
    </reaction>
</comment>
<evidence type="ECO:0000259" key="11">
    <source>
        <dbReference type="PROSITE" id="PS51285"/>
    </source>
</evidence>
<gene>
    <name evidence="13" type="ORF">PgNI_03053</name>
</gene>
<dbReference type="SMART" id="SM00133">
    <property type="entry name" value="S_TK_X"/>
    <property type="match status" value="1"/>
</dbReference>
<dbReference type="GO" id="GO:0051094">
    <property type="term" value="P:positive regulation of developmental process"/>
    <property type="evidence" value="ECO:0007669"/>
    <property type="project" value="UniProtKB-ARBA"/>
</dbReference>
<dbReference type="InterPro" id="IPR008271">
    <property type="entry name" value="Ser/Thr_kinase_AS"/>
</dbReference>
<evidence type="ECO:0000256" key="2">
    <source>
        <dbReference type="ARBA" id="ARBA00022527"/>
    </source>
</evidence>
<evidence type="ECO:0000256" key="4">
    <source>
        <dbReference type="ARBA" id="ARBA00022741"/>
    </source>
</evidence>
<dbReference type="PROSITE" id="PS51285">
    <property type="entry name" value="AGC_KINASE_CTER"/>
    <property type="match status" value="1"/>
</dbReference>
<dbReference type="AlphaFoldDB" id="A0A6P8B8Z9"/>
<dbReference type="SUPFAM" id="SSF56112">
    <property type="entry name" value="Protein kinase-like (PK-like)"/>
    <property type="match status" value="1"/>
</dbReference>
<dbReference type="InterPro" id="IPR000719">
    <property type="entry name" value="Prot_kinase_dom"/>
</dbReference>
<keyword evidence="4" id="KW-0547">Nucleotide-binding</keyword>
<feature type="region of interest" description="Disordered" evidence="9">
    <location>
        <begin position="816"/>
        <end position="836"/>
    </location>
</feature>
<feature type="domain" description="AGC-kinase C-terminal" evidence="11">
    <location>
        <begin position="787"/>
        <end position="856"/>
    </location>
</feature>
<keyword evidence="5" id="KW-0418">Kinase</keyword>
<dbReference type="KEGG" id="pgri:PgNI_03053"/>
<dbReference type="GeneID" id="41958018"/>
<keyword evidence="6" id="KW-0067">ATP-binding</keyword>
<evidence type="ECO:0000256" key="8">
    <source>
        <dbReference type="ARBA" id="ARBA00048679"/>
    </source>
</evidence>
<name>A0A6P8B8Z9_PYRGI</name>
<dbReference type="InterPro" id="IPR050236">
    <property type="entry name" value="Ser_Thr_kinase_AGC"/>
</dbReference>
<evidence type="ECO:0000256" key="9">
    <source>
        <dbReference type="SAM" id="MobiDB-lite"/>
    </source>
</evidence>
<comment type="catalytic activity">
    <reaction evidence="8">
        <text>L-seryl-[protein] + ATP = O-phospho-L-seryl-[protein] + ADP + H(+)</text>
        <dbReference type="Rhea" id="RHEA:17989"/>
        <dbReference type="Rhea" id="RHEA-COMP:9863"/>
        <dbReference type="Rhea" id="RHEA-COMP:11604"/>
        <dbReference type="ChEBI" id="CHEBI:15378"/>
        <dbReference type="ChEBI" id="CHEBI:29999"/>
        <dbReference type="ChEBI" id="CHEBI:30616"/>
        <dbReference type="ChEBI" id="CHEBI:83421"/>
        <dbReference type="ChEBI" id="CHEBI:456216"/>
        <dbReference type="EC" id="2.7.11.1"/>
    </reaction>
</comment>
<dbReference type="GO" id="GO:0035556">
    <property type="term" value="P:intracellular signal transduction"/>
    <property type="evidence" value="ECO:0007669"/>
    <property type="project" value="TreeGrafter"/>
</dbReference>
<dbReference type="InterPro" id="IPR000961">
    <property type="entry name" value="AGC-kinase_C"/>
</dbReference>